<dbReference type="InterPro" id="IPR012337">
    <property type="entry name" value="RNaseH-like_sf"/>
</dbReference>
<evidence type="ECO:0000256" key="3">
    <source>
        <dbReference type="ARBA" id="ARBA00022723"/>
    </source>
</evidence>
<evidence type="ECO:0000313" key="11">
    <source>
        <dbReference type="Proteomes" id="UP000887013"/>
    </source>
</evidence>
<dbReference type="GO" id="GO:0005737">
    <property type="term" value="C:cytoplasm"/>
    <property type="evidence" value="ECO:0007669"/>
    <property type="project" value="TreeGrafter"/>
</dbReference>
<dbReference type="InterPro" id="IPR013520">
    <property type="entry name" value="Ribonucl_H"/>
</dbReference>
<dbReference type="SUPFAM" id="SSF53098">
    <property type="entry name" value="Ribonuclease H-like"/>
    <property type="match status" value="1"/>
</dbReference>
<proteinExistence type="inferred from homology"/>
<dbReference type="SMART" id="SM00479">
    <property type="entry name" value="EXOIII"/>
    <property type="match status" value="1"/>
</dbReference>
<evidence type="ECO:0000256" key="6">
    <source>
        <dbReference type="ARBA" id="ARBA00022842"/>
    </source>
</evidence>
<dbReference type="Proteomes" id="UP000887013">
    <property type="component" value="Unassembled WGS sequence"/>
</dbReference>
<feature type="domain" description="Exonuclease" evidence="9">
    <location>
        <begin position="208"/>
        <end position="417"/>
    </location>
</feature>
<evidence type="ECO:0000256" key="2">
    <source>
        <dbReference type="ARBA" id="ARBA00022722"/>
    </source>
</evidence>
<keyword evidence="3" id="KW-0479">Metal-binding</keyword>
<dbReference type="InterPro" id="IPR040393">
    <property type="entry name" value="TREX1/2"/>
</dbReference>
<organism evidence="10 11">
    <name type="scientific">Nephila pilipes</name>
    <name type="common">Giant wood spider</name>
    <name type="synonym">Nephila maculata</name>
    <dbReference type="NCBI Taxonomy" id="299642"/>
    <lineage>
        <taxon>Eukaryota</taxon>
        <taxon>Metazoa</taxon>
        <taxon>Ecdysozoa</taxon>
        <taxon>Arthropoda</taxon>
        <taxon>Chelicerata</taxon>
        <taxon>Arachnida</taxon>
        <taxon>Araneae</taxon>
        <taxon>Araneomorphae</taxon>
        <taxon>Entelegynae</taxon>
        <taxon>Araneoidea</taxon>
        <taxon>Nephilidae</taxon>
        <taxon>Nephila</taxon>
    </lineage>
</organism>
<keyword evidence="5 10" id="KW-0269">Exonuclease</keyword>
<dbReference type="GO" id="GO:0008296">
    <property type="term" value="F:3'-5'-DNA exonuclease activity"/>
    <property type="evidence" value="ECO:0007669"/>
    <property type="project" value="TreeGrafter"/>
</dbReference>
<feature type="region of interest" description="Disordered" evidence="8">
    <location>
        <begin position="156"/>
        <end position="190"/>
    </location>
</feature>
<dbReference type="GO" id="GO:0046872">
    <property type="term" value="F:metal ion binding"/>
    <property type="evidence" value="ECO:0007669"/>
    <property type="project" value="UniProtKB-KW"/>
</dbReference>
<protein>
    <submittedName>
        <fullName evidence="10">Three-prime repair exonuclease 1</fullName>
    </submittedName>
</protein>
<evidence type="ECO:0000256" key="5">
    <source>
        <dbReference type="ARBA" id="ARBA00022839"/>
    </source>
</evidence>
<keyword evidence="2" id="KW-0540">Nuclease</keyword>
<gene>
    <name evidence="10" type="primary">Trex1</name>
    <name evidence="10" type="ORF">NPIL_281121</name>
</gene>
<dbReference type="InterPro" id="IPR036397">
    <property type="entry name" value="RNaseH_sf"/>
</dbReference>
<evidence type="ECO:0000256" key="1">
    <source>
        <dbReference type="ARBA" id="ARBA00001946"/>
    </source>
</evidence>
<dbReference type="Pfam" id="PF00929">
    <property type="entry name" value="RNase_T"/>
    <property type="match status" value="1"/>
</dbReference>
<evidence type="ECO:0000256" key="8">
    <source>
        <dbReference type="SAM" id="MobiDB-lite"/>
    </source>
</evidence>
<dbReference type="OrthoDB" id="10250935at2759"/>
<comment type="cofactor">
    <cofactor evidence="1">
        <name>Mg(2+)</name>
        <dbReference type="ChEBI" id="CHEBI:18420"/>
    </cofactor>
</comment>
<dbReference type="Gene3D" id="3.30.420.10">
    <property type="entry name" value="Ribonuclease H-like superfamily/Ribonuclease H"/>
    <property type="match status" value="1"/>
</dbReference>
<dbReference type="EMBL" id="BMAW01044884">
    <property type="protein sequence ID" value="GFS46906.1"/>
    <property type="molecule type" value="Genomic_DNA"/>
</dbReference>
<sequence>MINSESTVAMSNSVLYFVPPSNLPILTRGIIKTKSLPDIGKEFLKIPSENFSTEDKFAFGNRILNNTPVLYPFSAVAVPNFHGASASFKRYQDAHVATNSLKHTTATQYTNAVEDPNAHLPISTHVDSSHSITSTQALGIINQQIHSSPHSLQSACQSIKLPADSSETDSPSANLQTTTSPKVSKSMTDSLLNPNSAPLKYRPATVSTLVFFDLETTGLAYEIGKSNVQITEVSMIAISRKEFEQSTYDGLQDIRIIQKLCFCTRPRSTVSPGAAAVTGLNNDNLVNQQPFEQNAAELINSFLSHLPKPVCLLAHNGNCFDFPLLKAEFARLSISLSSDILIADTLVAFRTFGVPVLPPERKISQLVKYTKKGQVSYALANLHLYLFNKYPPGSHSSEGDCIALAKVCHQMKDLILPWVDDNFSTFDSISQMW</sequence>
<evidence type="ECO:0000256" key="4">
    <source>
        <dbReference type="ARBA" id="ARBA00022801"/>
    </source>
</evidence>
<accession>A0A8X6IIX2</accession>
<dbReference type="PANTHER" id="PTHR13058:SF19">
    <property type="entry name" value="LD40940P"/>
    <property type="match status" value="1"/>
</dbReference>
<evidence type="ECO:0000259" key="9">
    <source>
        <dbReference type="SMART" id="SM00479"/>
    </source>
</evidence>
<name>A0A8X6IIX2_NEPPI</name>
<evidence type="ECO:0000313" key="10">
    <source>
        <dbReference type="EMBL" id="GFS46906.1"/>
    </source>
</evidence>
<comment type="similarity">
    <text evidence="7">Belongs to the exonuclease superfamily. TREX family.</text>
</comment>
<evidence type="ECO:0000256" key="7">
    <source>
        <dbReference type="ARBA" id="ARBA00025769"/>
    </source>
</evidence>
<dbReference type="PANTHER" id="PTHR13058">
    <property type="entry name" value="THREE PRIME REPAIR EXONUCLEASE 1, 2"/>
    <property type="match status" value="1"/>
</dbReference>
<feature type="compositionally biased region" description="Polar residues" evidence="8">
    <location>
        <begin position="168"/>
        <end position="190"/>
    </location>
</feature>
<reference evidence="10" key="1">
    <citation type="submission" date="2020-08" db="EMBL/GenBank/DDBJ databases">
        <title>Multicomponent nature underlies the extraordinary mechanical properties of spider dragline silk.</title>
        <authorList>
            <person name="Kono N."/>
            <person name="Nakamura H."/>
            <person name="Mori M."/>
            <person name="Yoshida Y."/>
            <person name="Ohtoshi R."/>
            <person name="Malay A.D."/>
            <person name="Moran D.A.P."/>
            <person name="Tomita M."/>
            <person name="Numata K."/>
            <person name="Arakawa K."/>
        </authorList>
    </citation>
    <scope>NUCLEOTIDE SEQUENCE</scope>
</reference>
<keyword evidence="4" id="KW-0378">Hydrolase</keyword>
<keyword evidence="11" id="KW-1185">Reference proteome</keyword>
<dbReference type="GO" id="GO:0003676">
    <property type="term" value="F:nucleic acid binding"/>
    <property type="evidence" value="ECO:0007669"/>
    <property type="project" value="InterPro"/>
</dbReference>
<comment type="caution">
    <text evidence="10">The sequence shown here is derived from an EMBL/GenBank/DDBJ whole genome shotgun (WGS) entry which is preliminary data.</text>
</comment>
<dbReference type="GO" id="GO:0006308">
    <property type="term" value="P:DNA catabolic process"/>
    <property type="evidence" value="ECO:0007669"/>
    <property type="project" value="TreeGrafter"/>
</dbReference>
<dbReference type="AlphaFoldDB" id="A0A8X6IIX2"/>
<keyword evidence="6" id="KW-0460">Magnesium</keyword>